<evidence type="ECO:0000313" key="8">
    <source>
        <dbReference type="Proteomes" id="UP001589943"/>
    </source>
</evidence>
<dbReference type="Proteomes" id="UP001589943">
    <property type="component" value="Unassembled WGS sequence"/>
</dbReference>
<evidence type="ECO:0000256" key="5">
    <source>
        <dbReference type="ARBA" id="ARBA00023136"/>
    </source>
</evidence>
<comment type="caution">
    <text evidence="7">The sequence shown here is derived from an EMBL/GenBank/DDBJ whole genome shotgun (WGS) entry which is preliminary data.</text>
</comment>
<evidence type="ECO:0000256" key="6">
    <source>
        <dbReference type="SAM" id="Phobius"/>
    </source>
</evidence>
<dbReference type="RefSeq" id="WP_379481620.1">
    <property type="nucleotide sequence ID" value="NZ_JBHLTL010000006.1"/>
</dbReference>
<feature type="transmembrane region" description="Helical" evidence="6">
    <location>
        <begin position="78"/>
        <end position="103"/>
    </location>
</feature>
<protein>
    <submittedName>
        <fullName evidence="7">AI-2E family transporter</fullName>
    </submittedName>
</protein>
<dbReference type="PANTHER" id="PTHR21716:SF16">
    <property type="entry name" value="BLL1467 PROTEIN"/>
    <property type="match status" value="1"/>
</dbReference>
<dbReference type="EMBL" id="JBHLTL010000006">
    <property type="protein sequence ID" value="MFC0590173.1"/>
    <property type="molecule type" value="Genomic_DNA"/>
</dbReference>
<feature type="transmembrane region" description="Helical" evidence="6">
    <location>
        <begin position="160"/>
        <end position="182"/>
    </location>
</feature>
<name>A0ABV6PMC2_9SPHN</name>
<feature type="transmembrane region" description="Helical" evidence="6">
    <location>
        <begin position="48"/>
        <end position="66"/>
    </location>
</feature>
<evidence type="ECO:0000313" key="7">
    <source>
        <dbReference type="EMBL" id="MFC0590173.1"/>
    </source>
</evidence>
<evidence type="ECO:0000256" key="2">
    <source>
        <dbReference type="ARBA" id="ARBA00009773"/>
    </source>
</evidence>
<proteinExistence type="inferred from homology"/>
<accession>A0ABV6PMC2</accession>
<feature type="transmembrane region" description="Helical" evidence="6">
    <location>
        <begin position="216"/>
        <end position="238"/>
    </location>
</feature>
<keyword evidence="8" id="KW-1185">Reference proteome</keyword>
<keyword evidence="3 6" id="KW-0812">Transmembrane</keyword>
<reference evidence="7 8" key="1">
    <citation type="submission" date="2024-09" db="EMBL/GenBank/DDBJ databases">
        <authorList>
            <person name="Sun Q."/>
            <person name="Mori K."/>
        </authorList>
    </citation>
    <scope>NUCLEOTIDE SEQUENCE [LARGE SCALE GENOMIC DNA]</scope>
    <source>
        <strain evidence="7 8">NCAIM B.02537</strain>
    </source>
</reference>
<dbReference type="InterPro" id="IPR002549">
    <property type="entry name" value="AI-2E-like"/>
</dbReference>
<organism evidence="7 8">
    <name type="scientific">Novosphingobium aquiterrae</name>
    <dbReference type="NCBI Taxonomy" id="624388"/>
    <lineage>
        <taxon>Bacteria</taxon>
        <taxon>Pseudomonadati</taxon>
        <taxon>Pseudomonadota</taxon>
        <taxon>Alphaproteobacteria</taxon>
        <taxon>Sphingomonadales</taxon>
        <taxon>Sphingomonadaceae</taxon>
        <taxon>Novosphingobium</taxon>
    </lineage>
</organism>
<comment type="subcellular location">
    <subcellularLocation>
        <location evidence="1">Membrane</location>
        <topology evidence="1">Multi-pass membrane protein</topology>
    </subcellularLocation>
</comment>
<dbReference type="Pfam" id="PF01594">
    <property type="entry name" value="AI-2E_transport"/>
    <property type="match status" value="1"/>
</dbReference>
<evidence type="ECO:0000256" key="1">
    <source>
        <dbReference type="ARBA" id="ARBA00004141"/>
    </source>
</evidence>
<feature type="transmembrane region" description="Helical" evidence="6">
    <location>
        <begin position="258"/>
        <end position="278"/>
    </location>
</feature>
<evidence type="ECO:0000256" key="4">
    <source>
        <dbReference type="ARBA" id="ARBA00022989"/>
    </source>
</evidence>
<feature type="transmembrane region" description="Helical" evidence="6">
    <location>
        <begin position="20"/>
        <end position="42"/>
    </location>
</feature>
<comment type="similarity">
    <text evidence="2">Belongs to the autoinducer-2 exporter (AI-2E) (TC 2.A.86) family.</text>
</comment>
<keyword evidence="4 6" id="KW-1133">Transmembrane helix</keyword>
<dbReference type="PANTHER" id="PTHR21716">
    <property type="entry name" value="TRANSMEMBRANE PROTEIN"/>
    <property type="match status" value="1"/>
</dbReference>
<gene>
    <name evidence="7" type="ORF">ACFFF7_12170</name>
</gene>
<evidence type="ECO:0000256" key="3">
    <source>
        <dbReference type="ARBA" id="ARBA00022692"/>
    </source>
</evidence>
<sequence length="375" mass="40325">MDDRQHSAEDLHPDRGAQQVRMLSAIVLLLSIGVLLALPFVLSIGAVVFMPLTAALILSILISPLADQLAKLGMPNSLASFLALTLALMIFGVLLSAIMQPLIDTFSQLPSMTQKVAQRISQLRGNLGWLNDINTSLDRLAGHNKAREVVLAGPNVVEQFVFATPAVVIELIVTVLMSFFMIESRVRMRERLLQDRVHGFAGLKAARVLREVQDLVASYMATVGLINLGVGAIVTLGASLLGMEAPLMWGGLAAMLNFLPYVGPLGMAVLLGLFGLGTAQNVFEGLLPPALYLGLHAVEANLVTPAVLGRRFTLNPVLILAAISFFYWIWGVVGALLAMPMLLVLTALFHHVGRPNLIGFVFGEPLFPESEPEAA</sequence>
<keyword evidence="5 6" id="KW-0472">Membrane</keyword>
<feature type="transmembrane region" description="Helical" evidence="6">
    <location>
        <begin position="328"/>
        <end position="349"/>
    </location>
</feature>